<name>A0A1B3BBA2_9GAMM</name>
<dbReference type="GO" id="GO:0004604">
    <property type="term" value="F:phosphoadenylyl-sulfate reductase (thioredoxin) activity"/>
    <property type="evidence" value="ECO:0007669"/>
    <property type="project" value="UniProtKB-UniRule"/>
</dbReference>
<comment type="catalytic activity">
    <reaction evidence="3">
        <text>[thioredoxin]-disulfide + sulfite + adenosine 3',5'-bisphosphate + 2 H(+) = [thioredoxin]-dithiol + 3'-phosphoadenylyl sulfate</text>
        <dbReference type="Rhea" id="RHEA:11724"/>
        <dbReference type="Rhea" id="RHEA-COMP:10698"/>
        <dbReference type="Rhea" id="RHEA-COMP:10700"/>
        <dbReference type="ChEBI" id="CHEBI:15378"/>
        <dbReference type="ChEBI" id="CHEBI:17359"/>
        <dbReference type="ChEBI" id="CHEBI:29950"/>
        <dbReference type="ChEBI" id="CHEBI:50058"/>
        <dbReference type="ChEBI" id="CHEBI:58339"/>
        <dbReference type="ChEBI" id="CHEBI:58343"/>
        <dbReference type="EC" id="1.8.4.8"/>
    </reaction>
</comment>
<dbReference type="EC" id="1.8.4.8" evidence="3"/>
<reference evidence="6" key="1">
    <citation type="submission" date="2015-08" db="EMBL/GenBank/DDBJ databases">
        <authorList>
            <person name="Kim K.M."/>
        </authorList>
    </citation>
    <scope>NUCLEOTIDE SEQUENCE [LARGE SCALE GENOMIC DNA]</scope>
    <source>
        <strain evidence="6">KCTC 23892</strain>
    </source>
</reference>
<proteinExistence type="inferred from homology"/>
<dbReference type="UniPathway" id="UPA00140">
    <property type="reaction ID" value="UER00206"/>
</dbReference>
<dbReference type="GO" id="GO:0005737">
    <property type="term" value="C:cytoplasm"/>
    <property type="evidence" value="ECO:0007669"/>
    <property type="project" value="UniProtKB-SubCell"/>
</dbReference>
<dbReference type="RefSeq" id="WP_068991548.1">
    <property type="nucleotide sequence ID" value="NZ_CP012418.1"/>
</dbReference>
<comment type="function">
    <text evidence="3">Catalyzes the formation of sulfite from phosphoadenosine 5'-phosphosulfate (PAPS) using thioredoxin as an electron donor.</text>
</comment>
<dbReference type="GO" id="GO:0070814">
    <property type="term" value="P:hydrogen sulfide biosynthetic process"/>
    <property type="evidence" value="ECO:0007669"/>
    <property type="project" value="UniProtKB-UniRule"/>
</dbReference>
<sequence length="237" mass="27113">MSLASQSWLEQVNEKLESVSAQERAEFALENLPHNLALASSFGAQSAVSLHLLTQLKPDIPVILVDTGYLFPETYQFVDQLTKRLNLNLKVYRSELSTAWQEARYGKQWQNGKKGIQSYNNRNKVEPMDRALEELHIATWFSGLRRQQASSRETLPVVQSFKGRFKVHPIIDWGNKTIHEYLKRHDLPYHPLWHKGYVSIGDIHSTKPLSADMSEEETRFGGVVRECGLHLDTLSGL</sequence>
<keyword evidence="6" id="KW-1185">Reference proteome</keyword>
<comment type="caution">
    <text evidence="3">Lacks conserved residue(s) required for the propagation of feature annotation.</text>
</comment>
<dbReference type="HAMAP" id="MF_00063">
    <property type="entry name" value="CysH"/>
    <property type="match status" value="1"/>
</dbReference>
<dbReference type="Gene3D" id="3.40.50.620">
    <property type="entry name" value="HUPs"/>
    <property type="match status" value="1"/>
</dbReference>
<evidence type="ECO:0000256" key="2">
    <source>
        <dbReference type="ARBA" id="ARBA00023002"/>
    </source>
</evidence>
<feature type="domain" description="Phosphoadenosine phosphosulphate reductase" evidence="4">
    <location>
        <begin position="36"/>
        <end position="208"/>
    </location>
</feature>
<feature type="active site" description="Nucleophile; cysteine thiosulfonate intermediate" evidence="3">
    <location>
        <position position="227"/>
    </location>
</feature>
<keyword evidence="2 3" id="KW-0560">Oxidoreductase</keyword>
<comment type="subcellular location">
    <subcellularLocation>
        <location evidence="3">Cytoplasm</location>
    </subcellularLocation>
</comment>
<evidence type="ECO:0000256" key="1">
    <source>
        <dbReference type="ARBA" id="ARBA00009732"/>
    </source>
</evidence>
<dbReference type="Pfam" id="PF01507">
    <property type="entry name" value="PAPS_reduct"/>
    <property type="match status" value="1"/>
</dbReference>
<evidence type="ECO:0000256" key="3">
    <source>
        <dbReference type="HAMAP-Rule" id="MF_00063"/>
    </source>
</evidence>
<dbReference type="SUPFAM" id="SSF52402">
    <property type="entry name" value="Adenine nucleotide alpha hydrolases-like"/>
    <property type="match status" value="1"/>
</dbReference>
<evidence type="ECO:0000313" key="5">
    <source>
        <dbReference type="EMBL" id="AOE50047.1"/>
    </source>
</evidence>
<dbReference type="KEGG" id="ksd:KS2013_1333"/>
<dbReference type="EMBL" id="CP012418">
    <property type="protein sequence ID" value="AOE50047.1"/>
    <property type="molecule type" value="Genomic_DNA"/>
</dbReference>
<dbReference type="CDD" id="cd23945">
    <property type="entry name" value="PAPS_reductase"/>
    <property type="match status" value="1"/>
</dbReference>
<dbReference type="NCBIfam" id="NF002537">
    <property type="entry name" value="PRK02090.1"/>
    <property type="match status" value="1"/>
</dbReference>
<dbReference type="PANTHER" id="PTHR46509:SF1">
    <property type="entry name" value="PHOSPHOADENOSINE PHOSPHOSULFATE REDUCTASE"/>
    <property type="match status" value="1"/>
</dbReference>
<comment type="similarity">
    <text evidence="1 3">Belongs to the PAPS reductase family. CysH subfamily.</text>
</comment>
<accession>A0A1B3BBA2</accession>
<dbReference type="InterPro" id="IPR014729">
    <property type="entry name" value="Rossmann-like_a/b/a_fold"/>
</dbReference>
<dbReference type="STRING" id="1144748.KS2013_1333"/>
<evidence type="ECO:0000259" key="4">
    <source>
        <dbReference type="Pfam" id="PF01507"/>
    </source>
</evidence>
<dbReference type="PIRSF" id="PIRSF000857">
    <property type="entry name" value="PAPS_reductase"/>
    <property type="match status" value="1"/>
</dbReference>
<dbReference type="NCBIfam" id="TIGR02057">
    <property type="entry name" value="PAPS_reductase"/>
    <property type="match status" value="1"/>
</dbReference>
<comment type="pathway">
    <text evidence="3">Sulfur metabolism; hydrogen sulfide biosynthesis; sulfite from sulfate: step 3/3.</text>
</comment>
<dbReference type="Proteomes" id="UP000094147">
    <property type="component" value="Chromosome"/>
</dbReference>
<dbReference type="GO" id="GO:0019379">
    <property type="term" value="P:sulfate assimilation, phosphoadenylyl sulfate reduction by phosphoadenylyl-sulfate reductase (thioredoxin)"/>
    <property type="evidence" value="ECO:0007669"/>
    <property type="project" value="UniProtKB-UniRule"/>
</dbReference>
<dbReference type="PANTHER" id="PTHR46509">
    <property type="entry name" value="PHOSPHOADENOSINE PHOSPHOSULFATE REDUCTASE"/>
    <property type="match status" value="1"/>
</dbReference>
<keyword evidence="3" id="KW-0963">Cytoplasm</keyword>
<dbReference type="AlphaFoldDB" id="A0A1B3BBA2"/>
<dbReference type="PATRIC" id="fig|1144748.3.peg.1342"/>
<dbReference type="InterPro" id="IPR011800">
    <property type="entry name" value="PAPS_reductase_CysH"/>
</dbReference>
<dbReference type="InterPro" id="IPR002500">
    <property type="entry name" value="PAPS_reduct_dom"/>
</dbReference>
<protein>
    <recommendedName>
        <fullName evidence="3">Phosphoadenosine 5'-phosphosulfate reductase</fullName>
        <shortName evidence="3">PAPS reductase</shortName>
        <ecNumber evidence="3">1.8.4.8</ecNumber>
    </recommendedName>
    <alternativeName>
        <fullName evidence="3">3'-phosphoadenylylsulfate reductase</fullName>
    </alternativeName>
    <alternativeName>
        <fullName evidence="3">PAPS reductase, thioredoxin dependent</fullName>
    </alternativeName>
    <alternativeName>
        <fullName evidence="3">PAPS sulfotransferase</fullName>
    </alternativeName>
    <alternativeName>
        <fullName evidence="3">PAdoPS reductase</fullName>
    </alternativeName>
</protein>
<gene>
    <name evidence="3" type="primary">cysH</name>
    <name evidence="5" type="ORF">KS2013_1333</name>
</gene>
<evidence type="ECO:0000313" key="6">
    <source>
        <dbReference type="Proteomes" id="UP000094147"/>
    </source>
</evidence>
<dbReference type="OrthoDB" id="9794018at2"/>
<organism evidence="5 6">
    <name type="scientific">Kangiella sediminilitoris</name>
    <dbReference type="NCBI Taxonomy" id="1144748"/>
    <lineage>
        <taxon>Bacteria</taxon>
        <taxon>Pseudomonadati</taxon>
        <taxon>Pseudomonadota</taxon>
        <taxon>Gammaproteobacteria</taxon>
        <taxon>Kangiellales</taxon>
        <taxon>Kangiellaceae</taxon>
        <taxon>Kangiella</taxon>
    </lineage>
</organism>
<dbReference type="NCBIfam" id="TIGR00434">
    <property type="entry name" value="cysH"/>
    <property type="match status" value="1"/>
</dbReference>
<dbReference type="InterPro" id="IPR004511">
    <property type="entry name" value="PAPS/APS_Rdtase"/>
</dbReference>